<gene>
    <name evidence="5" type="ORF">AAG747_17685</name>
</gene>
<evidence type="ECO:0000313" key="5">
    <source>
        <dbReference type="EMBL" id="MEN7549760.1"/>
    </source>
</evidence>
<dbReference type="InterPro" id="IPR003593">
    <property type="entry name" value="AAA+_ATPase"/>
</dbReference>
<dbReference type="PROSITE" id="PS50893">
    <property type="entry name" value="ABC_TRANSPORTER_2"/>
    <property type="match status" value="1"/>
</dbReference>
<evidence type="ECO:0000256" key="2">
    <source>
        <dbReference type="ARBA" id="ARBA00022741"/>
    </source>
</evidence>
<evidence type="ECO:0000313" key="6">
    <source>
        <dbReference type="Proteomes" id="UP001403385"/>
    </source>
</evidence>
<feature type="domain" description="ABC transporter" evidence="4">
    <location>
        <begin position="3"/>
        <end position="201"/>
    </location>
</feature>
<name>A0AAW9S3G9_9BACT</name>
<dbReference type="InterPro" id="IPR003439">
    <property type="entry name" value="ABC_transporter-like_ATP-bd"/>
</dbReference>
<evidence type="ECO:0000256" key="3">
    <source>
        <dbReference type="ARBA" id="ARBA00022840"/>
    </source>
</evidence>
<dbReference type="Proteomes" id="UP001403385">
    <property type="component" value="Unassembled WGS sequence"/>
</dbReference>
<dbReference type="InterPro" id="IPR017871">
    <property type="entry name" value="ABC_transporter-like_CS"/>
</dbReference>
<dbReference type="RefSeq" id="WP_346822538.1">
    <property type="nucleotide sequence ID" value="NZ_JBDKWZ010000010.1"/>
</dbReference>
<dbReference type="InterPro" id="IPR027417">
    <property type="entry name" value="P-loop_NTPase"/>
</dbReference>
<dbReference type="Gene3D" id="3.40.50.300">
    <property type="entry name" value="P-loop containing nucleotide triphosphate hydrolases"/>
    <property type="match status" value="1"/>
</dbReference>
<accession>A0AAW9S3G9</accession>
<dbReference type="AlphaFoldDB" id="A0AAW9S3G9"/>
<proteinExistence type="predicted"/>
<dbReference type="Pfam" id="PF00005">
    <property type="entry name" value="ABC_tran"/>
    <property type="match status" value="1"/>
</dbReference>
<dbReference type="GO" id="GO:0005524">
    <property type="term" value="F:ATP binding"/>
    <property type="evidence" value="ECO:0007669"/>
    <property type="project" value="UniProtKB-KW"/>
</dbReference>
<dbReference type="PANTHER" id="PTHR42939">
    <property type="entry name" value="ABC TRANSPORTER ATP-BINDING PROTEIN ALBC-RELATED"/>
    <property type="match status" value="1"/>
</dbReference>
<dbReference type="PANTHER" id="PTHR42939:SF1">
    <property type="entry name" value="ABC TRANSPORTER ATP-BINDING PROTEIN ALBC-RELATED"/>
    <property type="match status" value="1"/>
</dbReference>
<evidence type="ECO:0000256" key="1">
    <source>
        <dbReference type="ARBA" id="ARBA00022448"/>
    </source>
</evidence>
<keyword evidence="3 5" id="KW-0067">ATP-binding</keyword>
<comment type="caution">
    <text evidence="5">The sequence shown here is derived from an EMBL/GenBank/DDBJ whole genome shotgun (WGS) entry which is preliminary data.</text>
</comment>
<protein>
    <submittedName>
        <fullName evidence="5">ATP-binding cassette domain-containing protein</fullName>
    </submittedName>
</protein>
<organism evidence="5 6">
    <name type="scientific">Rapidithrix thailandica</name>
    <dbReference type="NCBI Taxonomy" id="413964"/>
    <lineage>
        <taxon>Bacteria</taxon>
        <taxon>Pseudomonadati</taxon>
        <taxon>Bacteroidota</taxon>
        <taxon>Cytophagia</taxon>
        <taxon>Cytophagales</taxon>
        <taxon>Flammeovirgaceae</taxon>
        <taxon>Rapidithrix</taxon>
    </lineage>
</organism>
<keyword evidence="6" id="KW-1185">Reference proteome</keyword>
<reference evidence="5 6" key="1">
    <citation type="submission" date="2024-04" db="EMBL/GenBank/DDBJ databases">
        <title>Novel genus in family Flammeovirgaceae.</title>
        <authorList>
            <person name="Nguyen T.H."/>
            <person name="Vuong T.Q."/>
            <person name="Le H."/>
            <person name="Kim S.-G."/>
        </authorList>
    </citation>
    <scope>NUCLEOTIDE SEQUENCE [LARGE SCALE GENOMIC DNA]</scope>
    <source>
        <strain evidence="5 6">JCM 23209</strain>
    </source>
</reference>
<dbReference type="EMBL" id="JBDKWZ010000010">
    <property type="protein sequence ID" value="MEN7549760.1"/>
    <property type="molecule type" value="Genomic_DNA"/>
</dbReference>
<dbReference type="PROSITE" id="PS00211">
    <property type="entry name" value="ABC_TRANSPORTER_1"/>
    <property type="match status" value="1"/>
</dbReference>
<evidence type="ECO:0000259" key="4">
    <source>
        <dbReference type="PROSITE" id="PS50893"/>
    </source>
</evidence>
<keyword evidence="2" id="KW-0547">Nucleotide-binding</keyword>
<dbReference type="SUPFAM" id="SSF52540">
    <property type="entry name" value="P-loop containing nucleoside triphosphate hydrolases"/>
    <property type="match status" value="1"/>
</dbReference>
<keyword evidence="1" id="KW-0813">Transport</keyword>
<dbReference type="GO" id="GO:0016887">
    <property type="term" value="F:ATP hydrolysis activity"/>
    <property type="evidence" value="ECO:0007669"/>
    <property type="project" value="InterPro"/>
</dbReference>
<dbReference type="SMART" id="SM00382">
    <property type="entry name" value="AAA"/>
    <property type="match status" value="1"/>
</dbReference>
<dbReference type="InterPro" id="IPR051782">
    <property type="entry name" value="ABC_Transporter_VariousFunc"/>
</dbReference>
<sequence>MKIQLEGIGKRFGKEWIFRKFDYTFCSGRSYAITGSNGSGKTTLLRSIAGILNLNEGKIQYSFQQKALSQELLFKHLVLVGPYTDLIQEFTLREIVEFHNTFKPLTLPPKEFFKVLELEKHINKPIRNFSSGMKQKLKLGLAIFTNNRVILLDEPTTNLDKHNTDWYLRMISEHIRDQLIVVSSNQPVEYGFCQEVINLNIC</sequence>